<organism evidence="2">
    <name type="scientific">Cucumis melo</name>
    <name type="common">Muskmelon</name>
    <dbReference type="NCBI Taxonomy" id="3656"/>
    <lineage>
        <taxon>Eukaryota</taxon>
        <taxon>Viridiplantae</taxon>
        <taxon>Streptophyta</taxon>
        <taxon>Embryophyta</taxon>
        <taxon>Tracheophyta</taxon>
        <taxon>Spermatophyta</taxon>
        <taxon>Magnoliopsida</taxon>
        <taxon>eudicotyledons</taxon>
        <taxon>Gunneridae</taxon>
        <taxon>Pentapetalae</taxon>
        <taxon>rosids</taxon>
        <taxon>fabids</taxon>
        <taxon>Cucurbitales</taxon>
        <taxon>Cucurbitaceae</taxon>
        <taxon>Benincaseae</taxon>
        <taxon>Cucumis</taxon>
    </lineage>
</organism>
<dbReference type="EnsemblPlants" id="MELO3C008723.2.1">
    <property type="protein sequence ID" value="MELO3C008723.2.1"/>
    <property type="gene ID" value="MELO3C008723.2"/>
</dbReference>
<feature type="region of interest" description="Disordered" evidence="1">
    <location>
        <begin position="1"/>
        <end position="43"/>
    </location>
</feature>
<dbReference type="AlphaFoldDB" id="A0A9I9CUJ0"/>
<feature type="compositionally biased region" description="Basic and acidic residues" evidence="1">
    <location>
        <begin position="26"/>
        <end position="36"/>
    </location>
</feature>
<proteinExistence type="predicted"/>
<reference evidence="2" key="1">
    <citation type="submission" date="2023-03" db="UniProtKB">
        <authorList>
            <consortium name="EnsemblPlants"/>
        </authorList>
    </citation>
    <scope>IDENTIFICATION</scope>
</reference>
<dbReference type="Gramene" id="MELO3C008723.2.1">
    <property type="protein sequence ID" value="MELO3C008723.2.1"/>
    <property type="gene ID" value="MELO3C008723.2"/>
</dbReference>
<accession>A0A9I9CUJ0</accession>
<evidence type="ECO:0000313" key="2">
    <source>
        <dbReference type="EnsemblPlants" id="MELO3C008723.2.1"/>
    </source>
</evidence>
<protein>
    <submittedName>
        <fullName evidence="2">Uncharacterized protein</fullName>
    </submittedName>
</protein>
<name>A0A9I9CUJ0_CUCME</name>
<feature type="compositionally biased region" description="Basic and acidic residues" evidence="1">
    <location>
        <begin position="1"/>
        <end position="11"/>
    </location>
</feature>
<sequence>MAARGNEDERRRNQRQKLQIGAAAKNDSRMTIDKPKTVSNNPQQKRITVIFRREADIRRGDRR</sequence>
<evidence type="ECO:0000256" key="1">
    <source>
        <dbReference type="SAM" id="MobiDB-lite"/>
    </source>
</evidence>